<accession>A0AAW1NT84</accession>
<feature type="region of interest" description="Disordered" evidence="1">
    <location>
        <begin position="1"/>
        <end position="43"/>
    </location>
</feature>
<evidence type="ECO:0000313" key="3">
    <source>
        <dbReference type="Proteomes" id="UP001465755"/>
    </source>
</evidence>
<organism evidence="2 3">
    <name type="scientific">Symbiochloris irregularis</name>
    <dbReference type="NCBI Taxonomy" id="706552"/>
    <lineage>
        <taxon>Eukaryota</taxon>
        <taxon>Viridiplantae</taxon>
        <taxon>Chlorophyta</taxon>
        <taxon>core chlorophytes</taxon>
        <taxon>Trebouxiophyceae</taxon>
        <taxon>Trebouxiales</taxon>
        <taxon>Trebouxiaceae</taxon>
        <taxon>Symbiochloris</taxon>
    </lineage>
</organism>
<evidence type="ECO:0000256" key="1">
    <source>
        <dbReference type="SAM" id="MobiDB-lite"/>
    </source>
</evidence>
<feature type="compositionally biased region" description="Polar residues" evidence="1">
    <location>
        <begin position="1"/>
        <end position="14"/>
    </location>
</feature>
<dbReference type="AlphaFoldDB" id="A0AAW1NT84"/>
<protein>
    <submittedName>
        <fullName evidence="2">Uncharacterized protein</fullName>
    </submittedName>
</protein>
<gene>
    <name evidence="2" type="ORF">WJX73_001363</name>
</gene>
<comment type="caution">
    <text evidence="2">The sequence shown here is derived from an EMBL/GenBank/DDBJ whole genome shotgun (WGS) entry which is preliminary data.</text>
</comment>
<feature type="region of interest" description="Disordered" evidence="1">
    <location>
        <begin position="275"/>
        <end position="309"/>
    </location>
</feature>
<sequence length="437" mass="46921">MTGPDTTIPAQYRTQHIPAAGIQSDRSAGGAAASLRHDSGATTPQELTKFRYLSQQPGQTLRHFGTANDKLPAGPFGVTSNTRETAAEALQQGADSKWSAWKQQQAENTYASNTQQPLGQTVKRGHHIPAGLGDTTAFGKPLHALELERAGQAKHAIYAHSAEHPWLPSQDQASPNHSMYVKTHSAFAAGEQRKRDYNWSAAGIDPNTHAFGLSHGQVQSNFVSPELRAALKPEQQEAVNSNECQLRHSASQRMPLGRPCPLPCADRSLPADFTYGSTSKATARGSNTAQVPEGMDTLSGSRNGGAAAQGIDAGLGKSIREGWKNTDAPQRVFGLPSIRRDVAPPEHPSVANTMAYGNDASMNELMHQGKPSEAAREFQQTRTAAEIRQLLQDNDIHVPEGDFSRAFAASAAIDGVSDGLCCLATFLRQHQKQLGRT</sequence>
<dbReference type="Proteomes" id="UP001465755">
    <property type="component" value="Unassembled WGS sequence"/>
</dbReference>
<name>A0AAW1NT84_9CHLO</name>
<reference evidence="2 3" key="1">
    <citation type="journal article" date="2024" name="Nat. Commun.">
        <title>Phylogenomics reveals the evolutionary origins of lichenization in chlorophyte algae.</title>
        <authorList>
            <person name="Puginier C."/>
            <person name="Libourel C."/>
            <person name="Otte J."/>
            <person name="Skaloud P."/>
            <person name="Haon M."/>
            <person name="Grisel S."/>
            <person name="Petersen M."/>
            <person name="Berrin J.G."/>
            <person name="Delaux P.M."/>
            <person name="Dal Grande F."/>
            <person name="Keller J."/>
        </authorList>
    </citation>
    <scope>NUCLEOTIDE SEQUENCE [LARGE SCALE GENOMIC DNA]</scope>
    <source>
        <strain evidence="2 3">SAG 2036</strain>
    </source>
</reference>
<dbReference type="EMBL" id="JALJOQ010000148">
    <property type="protein sequence ID" value="KAK9793705.1"/>
    <property type="molecule type" value="Genomic_DNA"/>
</dbReference>
<evidence type="ECO:0000313" key="2">
    <source>
        <dbReference type="EMBL" id="KAK9793705.1"/>
    </source>
</evidence>
<feature type="compositionally biased region" description="Polar residues" evidence="1">
    <location>
        <begin position="275"/>
        <end position="290"/>
    </location>
</feature>
<keyword evidence="3" id="KW-1185">Reference proteome</keyword>
<proteinExistence type="predicted"/>